<evidence type="ECO:0000256" key="2">
    <source>
        <dbReference type="ARBA" id="ARBA00022679"/>
    </source>
</evidence>
<dbReference type="STRING" id="317619.GCA_000332315_04597"/>
<dbReference type="EMBL" id="AJTX02000003">
    <property type="protein sequence ID" value="KKJ00801.1"/>
    <property type="molecule type" value="Genomic_DNA"/>
</dbReference>
<keyword evidence="2 3" id="KW-0808">Transferase</keyword>
<dbReference type="AlphaFoldDB" id="A0A0M2PWH9"/>
<gene>
    <name evidence="3" type="ORF">PROH_06025</name>
</gene>
<sequence length="245" mass="27569">MNPSIQNKPPSPVQVLGLPLHLLADYGAWLGDRLRSALSTHVVTLNAEMAMQAEADSQLAAVIHQADLVVPDGAGVVFYLGLRGHRIQRCPGIELAEQVLQQAEIEGWSVFFYGGQPGVAEAAARHWQDRCPGLNLVGVADGYGDATAQRQMVDTLERLHPQLIFVGLGVPRQEFWIQQHRDRCPQSTWIGVGGSFDIWAQVKSRAPLFLRNNNLEWTYRLYQEPWRWRRMLALPQFAWKALRGE</sequence>
<organism evidence="3 4">
    <name type="scientific">Prochlorothrix hollandica PCC 9006 = CALU 1027</name>
    <dbReference type="NCBI Taxonomy" id="317619"/>
    <lineage>
        <taxon>Bacteria</taxon>
        <taxon>Bacillati</taxon>
        <taxon>Cyanobacteriota</taxon>
        <taxon>Cyanophyceae</taxon>
        <taxon>Prochlorotrichales</taxon>
        <taxon>Prochlorotrichaceae</taxon>
        <taxon>Prochlorothrix</taxon>
    </lineage>
</organism>
<reference evidence="3" key="1">
    <citation type="submission" date="2012-04" db="EMBL/GenBank/DDBJ databases">
        <authorList>
            <person name="Borisov I.G."/>
            <person name="Ivanikova N.V."/>
            <person name="Pinevich A.V."/>
        </authorList>
    </citation>
    <scope>NUCLEOTIDE SEQUENCE</scope>
    <source>
        <strain evidence="3">CALU 1027</strain>
    </source>
</reference>
<dbReference type="eggNOG" id="COG1922">
    <property type="taxonomic scope" value="Bacteria"/>
</dbReference>
<keyword evidence="4" id="KW-1185">Reference proteome</keyword>
<keyword evidence="1" id="KW-0328">Glycosyltransferase</keyword>
<evidence type="ECO:0000313" key="4">
    <source>
        <dbReference type="Proteomes" id="UP000034681"/>
    </source>
</evidence>
<dbReference type="PANTHER" id="PTHR34136:SF1">
    <property type="entry name" value="UDP-N-ACETYL-D-MANNOSAMINURONIC ACID TRANSFERASE"/>
    <property type="match status" value="1"/>
</dbReference>
<proteinExistence type="predicted"/>
<dbReference type="PANTHER" id="PTHR34136">
    <property type="match status" value="1"/>
</dbReference>
<comment type="caution">
    <text evidence="3">The sequence shown here is derived from an EMBL/GenBank/DDBJ whole genome shotgun (WGS) entry which is preliminary data.</text>
</comment>
<evidence type="ECO:0000313" key="3">
    <source>
        <dbReference type="EMBL" id="KKJ00801.1"/>
    </source>
</evidence>
<dbReference type="Proteomes" id="UP000034681">
    <property type="component" value="Unassembled WGS sequence"/>
</dbReference>
<protein>
    <submittedName>
        <fullName evidence="3">UDP-N-acetyl-D-mannosaminuronic acid transferase</fullName>
    </submittedName>
</protein>
<accession>A0A0M2PWH9</accession>
<dbReference type="GO" id="GO:0016758">
    <property type="term" value="F:hexosyltransferase activity"/>
    <property type="evidence" value="ECO:0007669"/>
    <property type="project" value="TreeGrafter"/>
</dbReference>
<evidence type="ECO:0000256" key="1">
    <source>
        <dbReference type="ARBA" id="ARBA00022676"/>
    </source>
</evidence>
<dbReference type="OrthoDB" id="9771846at2"/>
<dbReference type="InterPro" id="IPR004629">
    <property type="entry name" value="WecG_TagA_CpsF"/>
</dbReference>
<dbReference type="Pfam" id="PF03808">
    <property type="entry name" value="Glyco_tran_WecG"/>
    <property type="match status" value="1"/>
</dbReference>
<dbReference type="RefSeq" id="WP_017714671.1">
    <property type="nucleotide sequence ID" value="NZ_KB235944.1"/>
</dbReference>
<dbReference type="NCBIfam" id="TIGR00696">
    <property type="entry name" value="wecG_tagA_cpsF"/>
    <property type="match status" value="1"/>
</dbReference>
<dbReference type="CDD" id="cd06533">
    <property type="entry name" value="Glyco_transf_WecG_TagA"/>
    <property type="match status" value="1"/>
</dbReference>
<name>A0A0M2PWH9_PROHO</name>